<dbReference type="Gene3D" id="3.30.360.10">
    <property type="entry name" value="Dihydrodipicolinate Reductase, domain 2"/>
    <property type="match status" value="1"/>
</dbReference>
<gene>
    <name evidence="2" type="ORF">LCGC14_2830910</name>
</gene>
<evidence type="ECO:0000259" key="1">
    <source>
        <dbReference type="Pfam" id="PF01658"/>
    </source>
</evidence>
<name>A0A0F9B513_9ZZZZ</name>
<feature type="non-terminal residue" evidence="2">
    <location>
        <position position="1"/>
    </location>
</feature>
<comment type="caution">
    <text evidence="2">The sequence shown here is derived from an EMBL/GenBank/DDBJ whole genome shotgun (WGS) entry which is preliminary data.</text>
</comment>
<dbReference type="EMBL" id="LAZR01053911">
    <property type="protein sequence ID" value="KKK79696.1"/>
    <property type="molecule type" value="Genomic_DNA"/>
</dbReference>
<dbReference type="PANTHER" id="PTHR43125">
    <property type="entry name" value="INOSITOL-3-PHOSPHATE SYNTHASE"/>
    <property type="match status" value="1"/>
</dbReference>
<dbReference type="GO" id="GO:0006021">
    <property type="term" value="P:inositol biosynthetic process"/>
    <property type="evidence" value="ECO:0007669"/>
    <property type="project" value="TreeGrafter"/>
</dbReference>
<dbReference type="InterPro" id="IPR013021">
    <property type="entry name" value="Myo-inos-1-P_Synthase_GAPDH"/>
</dbReference>
<dbReference type="Pfam" id="PF01658">
    <property type="entry name" value="Inos-1-P_synth"/>
    <property type="match status" value="1"/>
</dbReference>
<dbReference type="AlphaFoldDB" id="A0A0F9B513"/>
<reference evidence="2" key="1">
    <citation type="journal article" date="2015" name="Nature">
        <title>Complex archaea that bridge the gap between prokaryotes and eukaryotes.</title>
        <authorList>
            <person name="Spang A."/>
            <person name="Saw J.H."/>
            <person name="Jorgensen S.L."/>
            <person name="Zaremba-Niedzwiedzka K."/>
            <person name="Martijn J."/>
            <person name="Lind A.E."/>
            <person name="van Eijk R."/>
            <person name="Schleper C."/>
            <person name="Guy L."/>
            <person name="Ettema T.J."/>
        </authorList>
    </citation>
    <scope>NUCLEOTIDE SEQUENCE</scope>
</reference>
<feature type="domain" description="Myo-inositol-1-phosphate synthase GAPDH-like" evidence="1">
    <location>
        <begin position="71"/>
        <end position="179"/>
    </location>
</feature>
<protein>
    <recommendedName>
        <fullName evidence="1">Myo-inositol-1-phosphate synthase GAPDH-like domain-containing protein</fullName>
    </recommendedName>
</protein>
<dbReference type="InterPro" id="IPR036291">
    <property type="entry name" value="NAD(P)-bd_dom_sf"/>
</dbReference>
<feature type="non-terminal residue" evidence="2">
    <location>
        <position position="402"/>
    </location>
</feature>
<sequence>ILRETETDVLVSYLPVGAEEATKWYVEQALTAGCAFVNCIPVFIGREPYWRKRFAQAGLPIIGDDIKSQVGATIVHRMLARLFQERGVRLERTSQLNVGGNMDFYNMLERERLESKKISKTNAVTSMLDHELDPSDIHVGPSDYVPWLSDRKFCHIRMEGRTFGDVPLNLELKLEVWDSPNSAGVVIDAIRCCKLAMDRGLSGALIAPSAYFMKAPPVQYKDDKAHRMVEKFIADLMRMDPDTARKVLNNEITAEQAVQIFERLDPETARGVIKAGIFNVEGLTPIRGAAKVAREFGVDYGKFTEEENTYLRGLMFLFYAWTRQNTPNWFRYITRNPGGFLAKFLAPWFAVVLWNNTIDEELEQSLPPWKRDQLHLITGYKDEDGKDIIIYFRGAPFVDALE</sequence>
<proteinExistence type="predicted"/>
<dbReference type="Gene3D" id="3.40.50.720">
    <property type="entry name" value="NAD(P)-binding Rossmann-like Domain"/>
    <property type="match status" value="1"/>
</dbReference>
<organism evidence="2">
    <name type="scientific">marine sediment metagenome</name>
    <dbReference type="NCBI Taxonomy" id="412755"/>
    <lineage>
        <taxon>unclassified sequences</taxon>
        <taxon>metagenomes</taxon>
        <taxon>ecological metagenomes</taxon>
    </lineage>
</organism>
<evidence type="ECO:0000313" key="2">
    <source>
        <dbReference type="EMBL" id="KKK79696.1"/>
    </source>
</evidence>
<dbReference type="SUPFAM" id="SSF55347">
    <property type="entry name" value="Glyceraldehyde-3-phosphate dehydrogenase-like, C-terminal domain"/>
    <property type="match status" value="1"/>
</dbReference>
<accession>A0A0F9B513</accession>
<dbReference type="InterPro" id="IPR052199">
    <property type="entry name" value="MIPS"/>
</dbReference>
<dbReference type="SUPFAM" id="SSF51735">
    <property type="entry name" value="NAD(P)-binding Rossmann-fold domains"/>
    <property type="match status" value="1"/>
</dbReference>
<dbReference type="PANTHER" id="PTHR43125:SF1">
    <property type="entry name" value="INOSITOL-3-PHOSPHATE SYNTHASE"/>
    <property type="match status" value="1"/>
</dbReference>
<dbReference type="GO" id="GO:0004512">
    <property type="term" value="F:inositol-3-phosphate synthase activity"/>
    <property type="evidence" value="ECO:0007669"/>
    <property type="project" value="TreeGrafter"/>
</dbReference>